<dbReference type="Proteomes" id="UP000264353">
    <property type="component" value="Chromosome A1"/>
</dbReference>
<dbReference type="AlphaFoldDB" id="A0A398ANG8"/>
<reference evidence="2 3" key="1">
    <citation type="submission" date="2018-06" db="EMBL/GenBank/DDBJ databases">
        <title>WGS assembly of Brassica rapa FPsc.</title>
        <authorList>
            <person name="Bowman J."/>
            <person name="Kohchi T."/>
            <person name="Yamato K."/>
            <person name="Jenkins J."/>
            <person name="Shu S."/>
            <person name="Ishizaki K."/>
            <person name="Yamaoka S."/>
            <person name="Nishihama R."/>
            <person name="Nakamura Y."/>
            <person name="Berger F."/>
            <person name="Adam C."/>
            <person name="Aki S."/>
            <person name="Althoff F."/>
            <person name="Araki T."/>
            <person name="Arteaga-Vazquez M."/>
            <person name="Balasubrmanian S."/>
            <person name="Bauer D."/>
            <person name="Boehm C."/>
            <person name="Briginshaw L."/>
            <person name="Caballero-Perez J."/>
            <person name="Catarino B."/>
            <person name="Chen F."/>
            <person name="Chiyoda S."/>
            <person name="Chovatia M."/>
            <person name="Davies K."/>
            <person name="Delmans M."/>
            <person name="Demura T."/>
            <person name="Dierschke T."/>
            <person name="Dolan L."/>
            <person name="Dorantes-Acosta A."/>
            <person name="Eklund D."/>
            <person name="Florent S."/>
            <person name="Flores-Sandoval E."/>
            <person name="Fujiyama A."/>
            <person name="Fukuzawa H."/>
            <person name="Galik B."/>
            <person name="Grimanelli D."/>
            <person name="Grimwood J."/>
            <person name="Grossniklaus U."/>
            <person name="Hamada T."/>
            <person name="Haseloff J."/>
            <person name="Hetherington A."/>
            <person name="Higo A."/>
            <person name="Hirakawa Y."/>
            <person name="Hundley H."/>
            <person name="Ikeda Y."/>
            <person name="Inoue K."/>
            <person name="Inoue S."/>
            <person name="Ishida S."/>
            <person name="Jia Q."/>
            <person name="Kakita M."/>
            <person name="Kanazawa T."/>
            <person name="Kawai Y."/>
            <person name="Kawashima T."/>
            <person name="Kennedy M."/>
            <person name="Kinose K."/>
            <person name="Kinoshita T."/>
            <person name="Kohara Y."/>
            <person name="Koide E."/>
            <person name="Komatsu K."/>
            <person name="Kopischke S."/>
            <person name="Kubo M."/>
            <person name="Kyozuka J."/>
            <person name="Lagercrantz U."/>
            <person name="Lin S."/>
            <person name="Lindquist E."/>
            <person name="Lipzen A."/>
            <person name="Lu C."/>
            <person name="Luna E."/>
            <person name="Martienssen R."/>
            <person name="Minamino N."/>
            <person name="Mizutani M."/>
            <person name="Mizutani M."/>
            <person name="Mochizuki N."/>
            <person name="Monte I."/>
            <person name="Mosher R."/>
            <person name="Nagasaki H."/>
            <person name="Nakagami H."/>
            <person name="Naramoto S."/>
            <person name="Nishitani K."/>
            <person name="Ohtani M."/>
            <person name="Okamoto T."/>
            <person name="Okumura M."/>
            <person name="Phillips J."/>
            <person name="Pollak B."/>
            <person name="Reinders A."/>
            <person name="Roevekamp M."/>
            <person name="Sano R."/>
            <person name="Sawa S."/>
            <person name="Schmid M."/>
            <person name="Shirakawa M."/>
            <person name="Solano R."/>
            <person name="Spunde A."/>
            <person name="Suetsugu N."/>
            <person name="Sugano S."/>
            <person name="Sugiyama A."/>
            <person name="Sun R."/>
            <person name="Suzuki Y."/>
            <person name="Takenaka M."/>
            <person name="Takezawa D."/>
            <person name="Tomogane H."/>
            <person name="Tsuzuki M."/>
            <person name="Ueda T."/>
            <person name="Umeda M."/>
            <person name="Ward J."/>
            <person name="Watanabe Y."/>
            <person name="Yazaki K."/>
            <person name="Yokoyama R."/>
            <person name="Yoshitake Y."/>
            <person name="Yotsui I."/>
            <person name="Zachgo S."/>
            <person name="Schmutz J."/>
        </authorList>
    </citation>
    <scope>NUCLEOTIDE SEQUENCE [LARGE SCALE GENOMIC DNA]</scope>
    <source>
        <strain evidence="3">cv. B-3</strain>
    </source>
</reference>
<dbReference type="EMBL" id="CM010628">
    <property type="protein sequence ID" value="RID79221.1"/>
    <property type="molecule type" value="Genomic_DNA"/>
</dbReference>
<protein>
    <submittedName>
        <fullName evidence="2">Uncharacterized protein</fullName>
    </submittedName>
</protein>
<evidence type="ECO:0000313" key="3">
    <source>
        <dbReference type="Proteomes" id="UP000264353"/>
    </source>
</evidence>
<sequence length="75" mass="8231">MCFNPSSPGGHSQHRRVSSSSASLNRWFVKLCRAFLHDISSSPTAGEPNGGSIRIVNLEGIHSQTKFHIFPQLVL</sequence>
<feature type="compositionally biased region" description="Polar residues" evidence="1">
    <location>
        <begin position="1"/>
        <end position="10"/>
    </location>
</feature>
<organism evidence="2 3">
    <name type="scientific">Brassica campestris</name>
    <name type="common">Field mustard</name>
    <dbReference type="NCBI Taxonomy" id="3711"/>
    <lineage>
        <taxon>Eukaryota</taxon>
        <taxon>Viridiplantae</taxon>
        <taxon>Streptophyta</taxon>
        <taxon>Embryophyta</taxon>
        <taxon>Tracheophyta</taxon>
        <taxon>Spermatophyta</taxon>
        <taxon>Magnoliopsida</taxon>
        <taxon>eudicotyledons</taxon>
        <taxon>Gunneridae</taxon>
        <taxon>Pentapetalae</taxon>
        <taxon>rosids</taxon>
        <taxon>malvids</taxon>
        <taxon>Brassicales</taxon>
        <taxon>Brassicaceae</taxon>
        <taxon>Brassiceae</taxon>
        <taxon>Brassica</taxon>
    </lineage>
</organism>
<evidence type="ECO:0000256" key="1">
    <source>
        <dbReference type="SAM" id="MobiDB-lite"/>
    </source>
</evidence>
<proteinExistence type="predicted"/>
<gene>
    <name evidence="2" type="ORF">BRARA_A01980</name>
</gene>
<feature type="region of interest" description="Disordered" evidence="1">
    <location>
        <begin position="1"/>
        <end position="21"/>
    </location>
</feature>
<evidence type="ECO:0000313" key="2">
    <source>
        <dbReference type="EMBL" id="RID79221.1"/>
    </source>
</evidence>
<name>A0A398ANG8_BRACM</name>
<accession>A0A398ANG8</accession>